<dbReference type="PANTHER" id="PTHR42928">
    <property type="entry name" value="TRICARBOXYLATE-BINDING PROTEIN"/>
    <property type="match status" value="1"/>
</dbReference>
<sequence length="300" mass="32522">MSDGFPDRPVRYVVPFRPGGPPDAIGRIVAQGLSSLWNQPVTIDNRPGVNGNTGSEFAASAPPDGHTLLQGTSATHGSNVVLFPLMGFDPFNDLTPVVPLIEGPVFLAVSAQQPYQTFEDLVAYARAKPGEVRFATAGPGSPQHLAGELFRIRAGVDIVPVHYAGAAQALRALLQNDVEIYFGSDFSAHASASKVHLLGVSTRWRWPSAPTIPTMVERGIADFEIHGWFGLFAPAGTPATTIERINQDVNRVLVQEDVARRIREFGYRILGGSPTEFAARLGRDRNYWSDLVRRNGLTLV</sequence>
<evidence type="ECO:0000256" key="1">
    <source>
        <dbReference type="ARBA" id="ARBA00006987"/>
    </source>
</evidence>
<dbReference type="PANTHER" id="PTHR42928:SF5">
    <property type="entry name" value="BLR1237 PROTEIN"/>
    <property type="match status" value="1"/>
</dbReference>
<dbReference type="InterPro" id="IPR005064">
    <property type="entry name" value="BUG"/>
</dbReference>
<dbReference type="SUPFAM" id="SSF53850">
    <property type="entry name" value="Periplasmic binding protein-like II"/>
    <property type="match status" value="1"/>
</dbReference>
<dbReference type="PIRSF" id="PIRSF017082">
    <property type="entry name" value="YflP"/>
    <property type="match status" value="1"/>
</dbReference>
<dbReference type="Gene3D" id="3.40.190.10">
    <property type="entry name" value="Periplasmic binding protein-like II"/>
    <property type="match status" value="1"/>
</dbReference>
<dbReference type="Proteomes" id="UP000318199">
    <property type="component" value="Unassembled WGS sequence"/>
</dbReference>
<dbReference type="InterPro" id="IPR042100">
    <property type="entry name" value="Bug_dom1"/>
</dbReference>
<dbReference type="RefSeq" id="WP_145894271.1">
    <property type="nucleotide sequence ID" value="NZ_VOBQ01000013.1"/>
</dbReference>
<gene>
    <name evidence="2" type="ORF">FN976_17210</name>
</gene>
<name>A0A562ZP38_9BURK</name>
<evidence type="ECO:0000313" key="3">
    <source>
        <dbReference type="Proteomes" id="UP000318199"/>
    </source>
</evidence>
<keyword evidence="3" id="KW-1185">Reference proteome</keyword>
<comment type="caution">
    <text evidence="2">The sequence shown here is derived from an EMBL/GenBank/DDBJ whole genome shotgun (WGS) entry which is preliminary data.</text>
</comment>
<dbReference type="OrthoDB" id="8627412at2"/>
<dbReference type="EMBL" id="VOBQ01000013">
    <property type="protein sequence ID" value="TWO70075.1"/>
    <property type="molecule type" value="Genomic_DNA"/>
</dbReference>
<accession>A0A562ZP38</accession>
<proteinExistence type="inferred from homology"/>
<comment type="similarity">
    <text evidence="1">Belongs to the UPF0065 (bug) family.</text>
</comment>
<dbReference type="Gene3D" id="3.40.190.150">
    <property type="entry name" value="Bordetella uptake gene, domain 1"/>
    <property type="match status" value="1"/>
</dbReference>
<organism evidence="2 3">
    <name type="scientific">Caenimonas sedimenti</name>
    <dbReference type="NCBI Taxonomy" id="2596921"/>
    <lineage>
        <taxon>Bacteria</taxon>
        <taxon>Pseudomonadati</taxon>
        <taxon>Pseudomonadota</taxon>
        <taxon>Betaproteobacteria</taxon>
        <taxon>Burkholderiales</taxon>
        <taxon>Comamonadaceae</taxon>
        <taxon>Caenimonas</taxon>
    </lineage>
</organism>
<dbReference type="AlphaFoldDB" id="A0A562ZP38"/>
<protein>
    <submittedName>
        <fullName evidence="2">Tripartite tricarboxylate transporter substrate binding protein</fullName>
    </submittedName>
</protein>
<reference evidence="2 3" key="1">
    <citation type="submission" date="2019-07" db="EMBL/GenBank/DDBJ databases">
        <title>Caenimonas sedimenti sp. nov., isolated from activated sludge.</title>
        <authorList>
            <person name="Xu J."/>
        </authorList>
    </citation>
    <scope>NUCLEOTIDE SEQUENCE [LARGE SCALE GENOMIC DNA]</scope>
    <source>
        <strain evidence="2 3">HX-9-20</strain>
    </source>
</reference>
<evidence type="ECO:0000313" key="2">
    <source>
        <dbReference type="EMBL" id="TWO70075.1"/>
    </source>
</evidence>
<dbReference type="Pfam" id="PF03401">
    <property type="entry name" value="TctC"/>
    <property type="match status" value="1"/>
</dbReference>